<keyword evidence="2" id="KW-1133">Transmembrane helix</keyword>
<accession>A0ABS6JR22</accession>
<proteinExistence type="predicted"/>
<name>A0ABS6JR22_9BACI</name>
<sequence>MDITAIPFELILSQGFFAVLFVWLFYDTREESKKREERLVQQIEKQNIAQDRIVQSLERLEIQIANLKEEVR</sequence>
<keyword evidence="2" id="KW-0472">Membrane</keyword>
<reference evidence="3 4" key="1">
    <citation type="submission" date="2021-06" db="EMBL/GenBank/DDBJ databases">
        <title>Bacillus sp. RD4P76, an endophyte from a halophyte.</title>
        <authorList>
            <person name="Sun J.-Q."/>
        </authorList>
    </citation>
    <scope>NUCLEOTIDE SEQUENCE [LARGE SCALE GENOMIC DNA]</scope>
    <source>
        <strain evidence="3 4">JCM 17098</strain>
    </source>
</reference>
<feature type="coiled-coil region" evidence="1">
    <location>
        <begin position="26"/>
        <end position="70"/>
    </location>
</feature>
<evidence type="ECO:0000313" key="4">
    <source>
        <dbReference type="Proteomes" id="UP000790580"/>
    </source>
</evidence>
<keyword evidence="1" id="KW-0175">Coiled coil</keyword>
<dbReference type="EMBL" id="JAHQCR010000017">
    <property type="protein sequence ID" value="MBU9720556.1"/>
    <property type="molecule type" value="Genomic_DNA"/>
</dbReference>
<dbReference type="InterPro" id="IPR024405">
    <property type="entry name" value="Phage_BhlA/UviB"/>
</dbReference>
<dbReference type="RefSeq" id="WP_088075904.1">
    <property type="nucleotide sequence ID" value="NZ_JAHQCR010000017.1"/>
</dbReference>
<evidence type="ECO:0000256" key="1">
    <source>
        <dbReference type="SAM" id="Coils"/>
    </source>
</evidence>
<dbReference type="Proteomes" id="UP000790580">
    <property type="component" value="Unassembled WGS sequence"/>
</dbReference>
<keyword evidence="2" id="KW-0812">Transmembrane</keyword>
<comment type="caution">
    <text evidence="3">The sequence shown here is derived from an EMBL/GenBank/DDBJ whole genome shotgun (WGS) entry which is preliminary data.</text>
</comment>
<feature type="transmembrane region" description="Helical" evidence="2">
    <location>
        <begin position="6"/>
        <end position="26"/>
    </location>
</feature>
<dbReference type="Pfam" id="PF10960">
    <property type="entry name" value="Holin_BhlA"/>
    <property type="match status" value="1"/>
</dbReference>
<evidence type="ECO:0000256" key="2">
    <source>
        <dbReference type="SAM" id="Phobius"/>
    </source>
</evidence>
<protein>
    <submittedName>
        <fullName evidence="3">Holin</fullName>
    </submittedName>
</protein>
<keyword evidence="4" id="KW-1185">Reference proteome</keyword>
<gene>
    <name evidence="3" type="ORF">KS407_03745</name>
</gene>
<organism evidence="3 4">
    <name type="scientific">Evansella alkalicola</name>
    <dbReference type="NCBI Taxonomy" id="745819"/>
    <lineage>
        <taxon>Bacteria</taxon>
        <taxon>Bacillati</taxon>
        <taxon>Bacillota</taxon>
        <taxon>Bacilli</taxon>
        <taxon>Bacillales</taxon>
        <taxon>Bacillaceae</taxon>
        <taxon>Evansella</taxon>
    </lineage>
</organism>
<evidence type="ECO:0000313" key="3">
    <source>
        <dbReference type="EMBL" id="MBU9720556.1"/>
    </source>
</evidence>